<dbReference type="AlphaFoldDB" id="M5FYR4"/>
<protein>
    <recommendedName>
        <fullName evidence="3">Concanavalin A-like lectin/glucanase</fullName>
    </recommendedName>
</protein>
<evidence type="ECO:0000313" key="1">
    <source>
        <dbReference type="EMBL" id="EJU01654.1"/>
    </source>
</evidence>
<keyword evidence="2" id="KW-1185">Reference proteome</keyword>
<dbReference type="RefSeq" id="XP_040628551.1">
    <property type="nucleotide sequence ID" value="XM_040770259.1"/>
</dbReference>
<accession>M5FYR4</accession>
<evidence type="ECO:0000313" key="2">
    <source>
        <dbReference type="Proteomes" id="UP000030653"/>
    </source>
</evidence>
<dbReference type="HOGENOM" id="CLU_1184970_0_0_1"/>
<organism evidence="1 2">
    <name type="scientific">Dacryopinax primogenitus (strain DJM 731)</name>
    <name type="common">Brown rot fungus</name>
    <dbReference type="NCBI Taxonomy" id="1858805"/>
    <lineage>
        <taxon>Eukaryota</taxon>
        <taxon>Fungi</taxon>
        <taxon>Dikarya</taxon>
        <taxon>Basidiomycota</taxon>
        <taxon>Agaricomycotina</taxon>
        <taxon>Dacrymycetes</taxon>
        <taxon>Dacrymycetales</taxon>
        <taxon>Dacrymycetaceae</taxon>
        <taxon>Dacryopinax</taxon>
    </lineage>
</organism>
<dbReference type="Proteomes" id="UP000030653">
    <property type="component" value="Unassembled WGS sequence"/>
</dbReference>
<evidence type="ECO:0008006" key="3">
    <source>
        <dbReference type="Google" id="ProtNLM"/>
    </source>
</evidence>
<reference evidence="1 2" key="1">
    <citation type="journal article" date="2012" name="Science">
        <title>The Paleozoic origin of enzymatic lignin decomposition reconstructed from 31 fungal genomes.</title>
        <authorList>
            <person name="Floudas D."/>
            <person name="Binder M."/>
            <person name="Riley R."/>
            <person name="Barry K."/>
            <person name="Blanchette R.A."/>
            <person name="Henrissat B."/>
            <person name="Martinez A.T."/>
            <person name="Otillar R."/>
            <person name="Spatafora J.W."/>
            <person name="Yadav J.S."/>
            <person name="Aerts A."/>
            <person name="Benoit I."/>
            <person name="Boyd A."/>
            <person name="Carlson A."/>
            <person name="Copeland A."/>
            <person name="Coutinho P.M."/>
            <person name="de Vries R.P."/>
            <person name="Ferreira P."/>
            <person name="Findley K."/>
            <person name="Foster B."/>
            <person name="Gaskell J."/>
            <person name="Glotzer D."/>
            <person name="Gorecki P."/>
            <person name="Heitman J."/>
            <person name="Hesse C."/>
            <person name="Hori C."/>
            <person name="Igarashi K."/>
            <person name="Jurgens J.A."/>
            <person name="Kallen N."/>
            <person name="Kersten P."/>
            <person name="Kohler A."/>
            <person name="Kuees U."/>
            <person name="Kumar T.K.A."/>
            <person name="Kuo A."/>
            <person name="LaButti K."/>
            <person name="Larrondo L.F."/>
            <person name="Lindquist E."/>
            <person name="Ling A."/>
            <person name="Lombard V."/>
            <person name="Lucas S."/>
            <person name="Lundell T."/>
            <person name="Martin R."/>
            <person name="McLaughlin D.J."/>
            <person name="Morgenstern I."/>
            <person name="Morin E."/>
            <person name="Murat C."/>
            <person name="Nagy L.G."/>
            <person name="Nolan M."/>
            <person name="Ohm R.A."/>
            <person name="Patyshakuliyeva A."/>
            <person name="Rokas A."/>
            <person name="Ruiz-Duenas F.J."/>
            <person name="Sabat G."/>
            <person name="Salamov A."/>
            <person name="Samejima M."/>
            <person name="Schmutz J."/>
            <person name="Slot J.C."/>
            <person name="St John F."/>
            <person name="Stenlid J."/>
            <person name="Sun H."/>
            <person name="Sun S."/>
            <person name="Syed K."/>
            <person name="Tsang A."/>
            <person name="Wiebenga A."/>
            <person name="Young D."/>
            <person name="Pisabarro A."/>
            <person name="Eastwood D.C."/>
            <person name="Martin F."/>
            <person name="Cullen D."/>
            <person name="Grigoriev I.V."/>
            <person name="Hibbett D.S."/>
        </authorList>
    </citation>
    <scope>NUCLEOTIDE SEQUENCE [LARGE SCALE GENOMIC DNA]</scope>
    <source>
        <strain evidence="1 2">DJM-731 SS1</strain>
    </source>
</reference>
<dbReference type="GeneID" id="63685321"/>
<name>M5FYR4_DACPD</name>
<dbReference type="EMBL" id="JH795864">
    <property type="protein sequence ID" value="EJU01654.1"/>
    <property type="molecule type" value="Genomic_DNA"/>
</dbReference>
<proteinExistence type="predicted"/>
<gene>
    <name evidence="1" type="ORF">DACRYDRAFT_116737</name>
</gene>
<sequence>MLEYASLNVPPHVGCMPKTTLKPVENATGSSLAASAYAGNILVSLPPFPPAPPPEVTTGPWYFWCGVQPSGGGVIQPVLGYRAGGEENPVNPDPPFPQVWALNIWALPWNYGPGNGFQLQESQGIWVAEGDQIASTVTWEQESQDWIQTAEVVSGLADGNDVWMVSDAYNWESNGSGDDNTREIVCESELYGNQISYWNFSVVFTDVTFRAANSNGVEYICSGQTSHSDGNGYITFKGFEMLDDQTCYWSSITLTAP</sequence>